<feature type="region of interest" description="Disordered" evidence="9">
    <location>
        <begin position="1"/>
        <end position="78"/>
    </location>
</feature>
<evidence type="ECO:0000256" key="5">
    <source>
        <dbReference type="ARBA" id="ARBA00022741"/>
    </source>
</evidence>
<feature type="transmembrane region" description="Helical" evidence="10">
    <location>
        <begin position="1312"/>
        <end position="1330"/>
    </location>
</feature>
<keyword evidence="13" id="KW-1185">Reference proteome</keyword>
<evidence type="ECO:0000259" key="11">
    <source>
        <dbReference type="PROSITE" id="PS50893"/>
    </source>
</evidence>
<dbReference type="InterPro" id="IPR034001">
    <property type="entry name" value="ABCG_PDR_1"/>
</dbReference>
<protein>
    <recommendedName>
        <fullName evidence="11">ABC transporter domain-containing protein</fullName>
    </recommendedName>
</protein>
<evidence type="ECO:0000256" key="3">
    <source>
        <dbReference type="ARBA" id="ARBA00022448"/>
    </source>
</evidence>
<dbReference type="CDD" id="cd03232">
    <property type="entry name" value="ABCG_PDR_domain2"/>
    <property type="match status" value="1"/>
</dbReference>
<feature type="region of interest" description="Disordered" evidence="9">
    <location>
        <begin position="766"/>
        <end position="826"/>
    </location>
</feature>
<feature type="transmembrane region" description="Helical" evidence="10">
    <location>
        <begin position="634"/>
        <end position="656"/>
    </location>
</feature>
<dbReference type="Pfam" id="PF19055">
    <property type="entry name" value="ABC2_membrane_7"/>
    <property type="match status" value="1"/>
</dbReference>
<keyword evidence="6" id="KW-0067">ATP-binding</keyword>
<dbReference type="Pfam" id="PF06422">
    <property type="entry name" value="PDR_CDR"/>
    <property type="match status" value="1"/>
</dbReference>
<organism evidence="12 13">
    <name type="scientific">Neofusicoccum ribis</name>
    <dbReference type="NCBI Taxonomy" id="45134"/>
    <lineage>
        <taxon>Eukaryota</taxon>
        <taxon>Fungi</taxon>
        <taxon>Dikarya</taxon>
        <taxon>Ascomycota</taxon>
        <taxon>Pezizomycotina</taxon>
        <taxon>Dothideomycetes</taxon>
        <taxon>Dothideomycetes incertae sedis</taxon>
        <taxon>Botryosphaeriales</taxon>
        <taxon>Botryosphaeriaceae</taxon>
        <taxon>Neofusicoccum</taxon>
    </lineage>
</organism>
<keyword evidence="4 10" id="KW-0812">Transmembrane</keyword>
<evidence type="ECO:0000256" key="4">
    <source>
        <dbReference type="ARBA" id="ARBA00022692"/>
    </source>
</evidence>
<dbReference type="InterPro" id="IPR003439">
    <property type="entry name" value="ABC_transporter-like_ATP-bd"/>
</dbReference>
<dbReference type="InterPro" id="IPR010929">
    <property type="entry name" value="PDR_CDR_ABC"/>
</dbReference>
<reference evidence="12 13" key="1">
    <citation type="submission" date="2024-02" db="EMBL/GenBank/DDBJ databases">
        <title>De novo assembly and annotation of 12 fungi associated with fruit tree decline syndrome in Ontario, Canada.</title>
        <authorList>
            <person name="Sulman M."/>
            <person name="Ellouze W."/>
            <person name="Ilyukhin E."/>
        </authorList>
    </citation>
    <scope>NUCLEOTIDE SEQUENCE [LARGE SCALE GENOMIC DNA]</scope>
    <source>
        <strain evidence="12 13">M1-105</strain>
    </source>
</reference>
<feature type="transmembrane region" description="Helical" evidence="10">
    <location>
        <begin position="1168"/>
        <end position="1189"/>
    </location>
</feature>
<feature type="transmembrane region" description="Helical" evidence="10">
    <location>
        <begin position="571"/>
        <end position="597"/>
    </location>
</feature>
<comment type="similarity">
    <text evidence="2">Belongs to the ABC transporter superfamily. ABCG family. PDR (TC 3.A.1.205) subfamily.</text>
</comment>
<feature type="transmembrane region" description="Helical" evidence="10">
    <location>
        <begin position="1201"/>
        <end position="1220"/>
    </location>
</feature>
<dbReference type="InterPro" id="IPR013525">
    <property type="entry name" value="ABC2_TM"/>
</dbReference>
<accession>A0ABR3SGL4</accession>
<name>A0ABR3SGL4_9PEZI</name>
<evidence type="ECO:0000313" key="13">
    <source>
        <dbReference type="Proteomes" id="UP001521116"/>
    </source>
</evidence>
<keyword evidence="7 10" id="KW-1133">Transmembrane helix</keyword>
<dbReference type="InterPro" id="IPR003593">
    <property type="entry name" value="AAA+_ATPase"/>
</dbReference>
<proteinExistence type="inferred from homology"/>
<dbReference type="Pfam" id="PF01061">
    <property type="entry name" value="ABC2_membrane"/>
    <property type="match status" value="2"/>
</dbReference>
<evidence type="ECO:0000256" key="2">
    <source>
        <dbReference type="ARBA" id="ARBA00006012"/>
    </source>
</evidence>
<gene>
    <name evidence="12" type="ORF">SLS56_009689</name>
</gene>
<feature type="domain" description="ABC transporter" evidence="11">
    <location>
        <begin position="831"/>
        <end position="1074"/>
    </location>
</feature>
<sequence>MSLNISRAPTAEVEKTDDDDDRPDQRATAAEGDIEEENLRRTASKLSQQVKLDTSISDALRPSRPSTASAELDPNDPRFNSRSWAKMMLRNFDQSEGSLQRSGIVLKDVTVWTPGVPQDVSDGTVASVIPAKIKGLFSRRRRVQKRSIRNVDVLLKSGEMLVVLGRPGSGCSTLLRSISGTLENMSIDDASVIHYNGIPQRRMLEDFRGEVLYNPEDDVHIPHLTVKQTLDFAAAMRTPSRRTGGISRSEWARTMSQVAMAIFRLSHAADTLVGNEFVRGVSGGERKRVSIAEMALSLAPVACWDNSTRGLDSATALDTIRTLRLATELLGSCEVVSLQQSSDAMYAMFDKVTVLYEGRQVYFGPAGEAKGYFEKMGWACPHQQTTADFLTAVTSSEQRTTRQGFESRVPRTADEFEKFWKSSDEYAALRAEIAAHEAEHPVEAQGEAYQVFKNTMQQRKVKHGAPGSAYLISLPLQIKWCLVRAWQRTTNDKASTLTAVIGQVVLALVFGSMFYQTPDASAGFFAKGAVLFFAVLLNALISITEVNKVYALRPVVSRQASYAFYRPFAEALAGFILDLPVKLVAALCFNTILYFLVGLHATPGAYFLFLLFNYVAAITMACIFRAIAASTRSAPQALAASSVLMLAIVIYSGFVLPRRSMHPWFAWIGRVDPVAYAFEALMANEFHGRAFACSAFVPAYPQLAAGAFVCGVAGAHAGERAVSGDAYVEAKFEYRYAHVWRNLAVLLAFLAAFLALFLATTEWNSGRPARAPPRTHRRRNLPGPATPPTTDSGDLEKGADVRPATGSQAPAPNGDDDDENEATPLSRGRTLAWRNVCYDIPVRGRAPRRLLSDVSGWVQPGTLTALMGVSGAGKTTLLDVLARRKSVGVVGGDIRVDGRRLGAAFARQAGYAQQADVHLETATVREALRFGAALRRPAAVGAAERDAYVERVLEMLGMREFAERRVGVPGEGLTLAQRKLLTIGVELAARPEVLVFLDEPTSGLDAQSSFDIVKLMRRLADHGQTVLATVHQPSAILFGQFDRLLFLGKGGRTVYFGDIGPQCKTLLDYFEFRGARKCGETENPAEYIFDIVSGQEAGLNRDWADLWKQSTESVAIMDILGRICDKGQDDEEPETEDGSQGDEYAAPFLKQVHHVWLRTWVHYWRMPGYIWSKVALAVGSSLFNAYSFFDPSNSPEGVQNSIFSVFMLTAVFTAMVQQIIPRFSMQREIYEVREQPSKTYAWPVFVIVHIAIEIPYQVLIGTLAFACFNYNIFGILSSERQVLVLLYCIQFFVYASTFSHMVISALSNPETAGILGVFVFILTLVFDGVMQPKDALPGFWVFMYRVSPLTYWASGIVSTGLHGVETKCSGSEVYRLDPPVNSGMTCGQYLAEYLSVAPGYVRNPNSTADCQYCPVTLSDQYLASSDIFWTERWRNFGLGWAYILFNVCAAAAFFRLRQWRMKKNKS</sequence>
<dbReference type="EMBL" id="JAJVDC020000169">
    <property type="protein sequence ID" value="KAL1620458.1"/>
    <property type="molecule type" value="Genomic_DNA"/>
</dbReference>
<evidence type="ECO:0000313" key="12">
    <source>
        <dbReference type="EMBL" id="KAL1620458.1"/>
    </source>
</evidence>
<dbReference type="InterPro" id="IPR029481">
    <property type="entry name" value="ABC_trans_N"/>
</dbReference>
<evidence type="ECO:0000256" key="6">
    <source>
        <dbReference type="ARBA" id="ARBA00022840"/>
    </source>
</evidence>
<dbReference type="CDD" id="cd03233">
    <property type="entry name" value="ABCG_PDR_domain1"/>
    <property type="match status" value="1"/>
</dbReference>
<feature type="transmembrane region" description="Helical" evidence="10">
    <location>
        <begin position="739"/>
        <end position="759"/>
    </location>
</feature>
<dbReference type="Pfam" id="PF00005">
    <property type="entry name" value="ABC_tran"/>
    <property type="match status" value="2"/>
</dbReference>
<dbReference type="Gene3D" id="3.40.50.300">
    <property type="entry name" value="P-loop containing nucleotide triphosphate hydrolases"/>
    <property type="match status" value="2"/>
</dbReference>
<evidence type="ECO:0000256" key="7">
    <source>
        <dbReference type="ARBA" id="ARBA00022989"/>
    </source>
</evidence>
<dbReference type="SUPFAM" id="SSF52540">
    <property type="entry name" value="P-loop containing nucleoside triphosphate hydrolases"/>
    <property type="match status" value="2"/>
</dbReference>
<feature type="transmembrane region" description="Helical" evidence="10">
    <location>
        <begin position="604"/>
        <end position="628"/>
    </location>
</feature>
<evidence type="ECO:0000256" key="8">
    <source>
        <dbReference type="ARBA" id="ARBA00023136"/>
    </source>
</evidence>
<dbReference type="PROSITE" id="PS00211">
    <property type="entry name" value="ABC_TRANSPORTER_1"/>
    <property type="match status" value="1"/>
</dbReference>
<comment type="subcellular location">
    <subcellularLocation>
        <location evidence="1">Membrane</location>
        <topology evidence="1">Multi-pass membrane protein</topology>
    </subcellularLocation>
</comment>
<dbReference type="PANTHER" id="PTHR19241">
    <property type="entry name" value="ATP-BINDING CASSETTE TRANSPORTER"/>
    <property type="match status" value="1"/>
</dbReference>
<dbReference type="SMART" id="SM00382">
    <property type="entry name" value="AAA"/>
    <property type="match status" value="2"/>
</dbReference>
<keyword evidence="8 10" id="KW-0472">Membrane</keyword>
<feature type="domain" description="ABC transporter" evidence="11">
    <location>
        <begin position="131"/>
        <end position="382"/>
    </location>
</feature>
<keyword evidence="5" id="KW-0547">Nucleotide-binding</keyword>
<keyword evidence="3" id="KW-0813">Transport</keyword>
<dbReference type="InterPro" id="IPR017871">
    <property type="entry name" value="ABC_transporter-like_CS"/>
</dbReference>
<dbReference type="InterPro" id="IPR027417">
    <property type="entry name" value="P-loop_NTPase"/>
</dbReference>
<feature type="transmembrane region" description="Helical" evidence="10">
    <location>
        <begin position="497"/>
        <end position="515"/>
    </location>
</feature>
<feature type="transmembrane region" description="Helical" evidence="10">
    <location>
        <begin position="1438"/>
        <end position="1456"/>
    </location>
</feature>
<comment type="caution">
    <text evidence="12">The sequence shown here is derived from an EMBL/GenBank/DDBJ whole genome shotgun (WGS) entry which is preliminary data.</text>
</comment>
<dbReference type="Pfam" id="PF14510">
    <property type="entry name" value="ABC_trans_N"/>
    <property type="match status" value="1"/>
</dbReference>
<feature type="compositionally biased region" description="Polar residues" evidence="9">
    <location>
        <begin position="44"/>
        <end position="57"/>
    </location>
</feature>
<dbReference type="InterPro" id="IPR043926">
    <property type="entry name" value="ABCG_dom"/>
</dbReference>
<dbReference type="Proteomes" id="UP001521116">
    <property type="component" value="Unassembled WGS sequence"/>
</dbReference>
<evidence type="ECO:0000256" key="1">
    <source>
        <dbReference type="ARBA" id="ARBA00004141"/>
    </source>
</evidence>
<feature type="transmembrane region" description="Helical" evidence="10">
    <location>
        <begin position="1282"/>
        <end position="1306"/>
    </location>
</feature>
<dbReference type="PROSITE" id="PS50893">
    <property type="entry name" value="ABC_TRANSPORTER_2"/>
    <property type="match status" value="2"/>
</dbReference>
<feature type="transmembrane region" description="Helical" evidence="10">
    <location>
        <begin position="522"/>
        <end position="543"/>
    </location>
</feature>
<dbReference type="InterPro" id="IPR034003">
    <property type="entry name" value="ABCG_PDR_2"/>
</dbReference>
<evidence type="ECO:0000256" key="9">
    <source>
        <dbReference type="SAM" id="MobiDB-lite"/>
    </source>
</evidence>
<feature type="transmembrane region" description="Helical" evidence="10">
    <location>
        <begin position="1240"/>
        <end position="1270"/>
    </location>
</feature>
<evidence type="ECO:0000256" key="10">
    <source>
        <dbReference type="SAM" id="Phobius"/>
    </source>
</evidence>